<organism evidence="1 2">
    <name type="scientific">Bradyrhizobium xenonodulans</name>
    <dbReference type="NCBI Taxonomy" id="2736875"/>
    <lineage>
        <taxon>Bacteria</taxon>
        <taxon>Pseudomonadati</taxon>
        <taxon>Pseudomonadota</taxon>
        <taxon>Alphaproteobacteria</taxon>
        <taxon>Hyphomicrobiales</taxon>
        <taxon>Nitrobacteraceae</taxon>
        <taxon>Bradyrhizobium</taxon>
    </lineage>
</organism>
<name>A0ABY7MK72_9BRAD</name>
<evidence type="ECO:0000313" key="1">
    <source>
        <dbReference type="EMBL" id="WBL78795.1"/>
    </source>
</evidence>
<gene>
    <name evidence="1" type="ORF">I3J27_38700</name>
</gene>
<proteinExistence type="predicted"/>
<keyword evidence="2" id="KW-1185">Reference proteome</keyword>
<sequence>MKLIGERPYSDPEAAARKLVELAKSIQAVQDGRIYIEKINAPFLSKSGCKATGPKFGTGIRYAIEQGWFELHESGTYVRLLSGGDHKIALRATT</sequence>
<protein>
    <submittedName>
        <fullName evidence="1">Uncharacterized protein</fullName>
    </submittedName>
</protein>
<dbReference type="Proteomes" id="UP001179614">
    <property type="component" value="Chromosome"/>
</dbReference>
<reference evidence="1" key="1">
    <citation type="submission" date="2021-12" db="EMBL/GenBank/DDBJ databases">
        <title>Bradyrhizobium xenonodulans sp. nov.</title>
        <authorList>
            <person name="Claassens R."/>
            <person name="Venter S.N."/>
            <person name="Beukes C.W."/>
            <person name="Stepkowski T."/>
            <person name="Steenkamp E.T."/>
        </authorList>
    </citation>
    <scope>NUCLEOTIDE SEQUENCE</scope>
    <source>
        <strain evidence="1">14AB</strain>
    </source>
</reference>
<dbReference type="EMBL" id="CP089391">
    <property type="protein sequence ID" value="WBL78795.1"/>
    <property type="molecule type" value="Genomic_DNA"/>
</dbReference>
<evidence type="ECO:0000313" key="2">
    <source>
        <dbReference type="Proteomes" id="UP001179614"/>
    </source>
</evidence>
<dbReference type="RefSeq" id="WP_270164067.1">
    <property type="nucleotide sequence ID" value="NZ_CP089391.1"/>
</dbReference>
<accession>A0ABY7MK72</accession>